<dbReference type="Gene3D" id="1.20.1250.20">
    <property type="entry name" value="MFS general substrate transporter like domains"/>
    <property type="match status" value="2"/>
</dbReference>
<dbReference type="GO" id="GO:0005886">
    <property type="term" value="C:plasma membrane"/>
    <property type="evidence" value="ECO:0007669"/>
    <property type="project" value="UniProtKB-SubCell"/>
</dbReference>
<feature type="transmembrane region" description="Helical" evidence="6">
    <location>
        <begin position="165"/>
        <end position="186"/>
    </location>
</feature>
<feature type="transmembrane region" description="Helical" evidence="6">
    <location>
        <begin position="304"/>
        <end position="325"/>
    </location>
</feature>
<evidence type="ECO:0000256" key="3">
    <source>
        <dbReference type="ARBA" id="ARBA00022692"/>
    </source>
</evidence>
<dbReference type="AlphaFoldDB" id="A0A0R1KPA7"/>
<evidence type="ECO:0000313" key="9">
    <source>
        <dbReference type="Proteomes" id="UP000051515"/>
    </source>
</evidence>
<protein>
    <submittedName>
        <fullName evidence="8">Transport protein</fullName>
    </submittedName>
</protein>
<accession>A0A0R1KPA7</accession>
<feature type="transmembrane region" description="Helical" evidence="6">
    <location>
        <begin position="280"/>
        <end position="298"/>
    </location>
</feature>
<reference evidence="8 9" key="1">
    <citation type="journal article" date="2015" name="Genome Announc.">
        <title>Expanding the biotechnology potential of lactobacilli through comparative genomics of 213 strains and associated genera.</title>
        <authorList>
            <person name="Sun Z."/>
            <person name="Harris H.M."/>
            <person name="McCann A."/>
            <person name="Guo C."/>
            <person name="Argimon S."/>
            <person name="Zhang W."/>
            <person name="Yang X."/>
            <person name="Jeffery I.B."/>
            <person name="Cooney J.C."/>
            <person name="Kagawa T.F."/>
            <person name="Liu W."/>
            <person name="Song Y."/>
            <person name="Salvetti E."/>
            <person name="Wrobel A."/>
            <person name="Rasinkangas P."/>
            <person name="Parkhill J."/>
            <person name="Rea M.C."/>
            <person name="O'Sullivan O."/>
            <person name="Ritari J."/>
            <person name="Douillard F.P."/>
            <person name="Paul Ross R."/>
            <person name="Yang R."/>
            <person name="Briner A.E."/>
            <person name="Felis G.E."/>
            <person name="de Vos W.M."/>
            <person name="Barrangou R."/>
            <person name="Klaenhammer T.R."/>
            <person name="Caufield P.W."/>
            <person name="Cui Y."/>
            <person name="Zhang H."/>
            <person name="O'Toole P.W."/>
        </authorList>
    </citation>
    <scope>NUCLEOTIDE SEQUENCE [LARGE SCALE GENOMIC DNA]</scope>
    <source>
        <strain evidence="8 9">DSM 19674</strain>
    </source>
</reference>
<evidence type="ECO:0000313" key="8">
    <source>
        <dbReference type="EMBL" id="KRK85093.1"/>
    </source>
</evidence>
<feature type="transmembrane region" description="Helical" evidence="6">
    <location>
        <begin position="50"/>
        <end position="71"/>
    </location>
</feature>
<feature type="transmembrane region" description="Helical" evidence="6">
    <location>
        <begin position="104"/>
        <end position="126"/>
    </location>
</feature>
<evidence type="ECO:0000256" key="4">
    <source>
        <dbReference type="ARBA" id="ARBA00022989"/>
    </source>
</evidence>
<keyword evidence="9" id="KW-1185">Reference proteome</keyword>
<dbReference type="STRING" id="1423788.FC78_GL000898"/>
<comment type="caution">
    <text evidence="8">The sequence shown here is derived from an EMBL/GenBank/DDBJ whole genome shotgun (WGS) entry which is preliminary data.</text>
</comment>
<keyword evidence="4 6" id="KW-1133">Transmembrane helix</keyword>
<dbReference type="InterPro" id="IPR011701">
    <property type="entry name" value="MFS"/>
</dbReference>
<feature type="transmembrane region" description="Helical" evidence="6">
    <location>
        <begin position="138"/>
        <end position="159"/>
    </location>
</feature>
<dbReference type="CDD" id="cd17316">
    <property type="entry name" value="MFS_SV2_like"/>
    <property type="match status" value="1"/>
</dbReference>
<evidence type="ECO:0000259" key="7">
    <source>
        <dbReference type="PROSITE" id="PS50850"/>
    </source>
</evidence>
<evidence type="ECO:0000256" key="5">
    <source>
        <dbReference type="ARBA" id="ARBA00023136"/>
    </source>
</evidence>
<feature type="transmembrane region" description="Helical" evidence="6">
    <location>
        <begin position="12"/>
        <end position="38"/>
    </location>
</feature>
<name>A0A0R1KPA7_9LACO</name>
<feature type="transmembrane region" description="Helical" evidence="6">
    <location>
        <begin position="216"/>
        <end position="236"/>
    </location>
</feature>
<feature type="transmembrane region" description="Helical" evidence="6">
    <location>
        <begin position="337"/>
        <end position="358"/>
    </location>
</feature>
<dbReference type="Proteomes" id="UP000051515">
    <property type="component" value="Unassembled WGS sequence"/>
</dbReference>
<gene>
    <name evidence="8" type="ORF">FC78_GL000898</name>
</gene>
<keyword evidence="3 6" id="KW-0812">Transmembrane</keyword>
<feature type="transmembrane region" description="Helical" evidence="6">
    <location>
        <begin position="370"/>
        <end position="390"/>
    </location>
</feature>
<comment type="subcellular location">
    <subcellularLocation>
        <location evidence="1">Cell membrane</location>
        <topology evidence="1">Multi-pass membrane protein</topology>
    </subcellularLocation>
</comment>
<feature type="transmembrane region" description="Helical" evidence="6">
    <location>
        <begin position="248"/>
        <end position="268"/>
    </location>
</feature>
<evidence type="ECO:0000256" key="6">
    <source>
        <dbReference type="SAM" id="Phobius"/>
    </source>
</evidence>
<dbReference type="PROSITE" id="PS50850">
    <property type="entry name" value="MFS"/>
    <property type="match status" value="1"/>
</dbReference>
<feature type="transmembrane region" description="Helical" evidence="6">
    <location>
        <begin position="78"/>
        <end position="98"/>
    </location>
</feature>
<dbReference type="Pfam" id="PF07690">
    <property type="entry name" value="MFS_1"/>
    <property type="match status" value="2"/>
</dbReference>
<dbReference type="PANTHER" id="PTHR23511">
    <property type="entry name" value="SYNAPTIC VESICLE GLYCOPROTEIN 2"/>
    <property type="match status" value="1"/>
</dbReference>
<dbReference type="GO" id="GO:0022857">
    <property type="term" value="F:transmembrane transporter activity"/>
    <property type="evidence" value="ECO:0007669"/>
    <property type="project" value="InterPro"/>
</dbReference>
<keyword evidence="5 6" id="KW-0472">Membrane</keyword>
<dbReference type="PATRIC" id="fig|1423788.3.peg.923"/>
<sequence>MDTQTTEKGGLKLLMVIGTAWLFDAADVALLSFIMPLIKKEWFLNDNQIGLVSSITTVGMMFGAILFGYLADKFGKKNIIIITLLIFSVSNLVLALTTNVEQFMLVRFITGIGLGGELPVATTIIADSFSGHRRSKMLILVDSFWAIGWILASLLAFLFMPLYGWRFTVIATSIMALYTLVIRRHLPEQTNVKNKRLNLRIALNEIWSKKYRRATICLSILWFIIMFTYYGMFLWLPSVLIKRGFSVVHSFGYTLIMSFAQLPGYFLAAYLMGKLSRKRVLGIYLVGTIIGAFLFGTAQNVFMVVFSSCLLSFFTLGAWGILIALTPTQYPMNIRGVGIGFTQSIGRIGATIGPYLIGFSLSINLSISTIFFYFVGSLIIGILILVFGMVDNDQKNIQIEN</sequence>
<organism evidence="8 9">
    <name type="scientific">Companilactobacillus bobalius DSM 19674</name>
    <dbReference type="NCBI Taxonomy" id="1423788"/>
    <lineage>
        <taxon>Bacteria</taxon>
        <taxon>Bacillati</taxon>
        <taxon>Bacillota</taxon>
        <taxon>Bacilli</taxon>
        <taxon>Lactobacillales</taxon>
        <taxon>Lactobacillaceae</taxon>
        <taxon>Companilactobacillus</taxon>
        <taxon>Companilactobacillus bobalius</taxon>
    </lineage>
</organism>
<evidence type="ECO:0000256" key="2">
    <source>
        <dbReference type="ARBA" id="ARBA00022448"/>
    </source>
</evidence>
<evidence type="ECO:0000256" key="1">
    <source>
        <dbReference type="ARBA" id="ARBA00004651"/>
    </source>
</evidence>
<dbReference type="InterPro" id="IPR020846">
    <property type="entry name" value="MFS_dom"/>
</dbReference>
<keyword evidence="2" id="KW-0813">Transport</keyword>
<dbReference type="SUPFAM" id="SSF103473">
    <property type="entry name" value="MFS general substrate transporter"/>
    <property type="match status" value="1"/>
</dbReference>
<dbReference type="EMBL" id="AZDY01000001">
    <property type="protein sequence ID" value="KRK85093.1"/>
    <property type="molecule type" value="Genomic_DNA"/>
</dbReference>
<proteinExistence type="predicted"/>
<dbReference type="InterPro" id="IPR036259">
    <property type="entry name" value="MFS_trans_sf"/>
</dbReference>
<feature type="domain" description="Major facilitator superfamily (MFS) profile" evidence="7">
    <location>
        <begin position="13"/>
        <end position="393"/>
    </location>
</feature>